<name>A0ACC1M1H6_9FUNG</name>
<accession>A0ACC1M1H6</accession>
<gene>
    <name evidence="1" type="ORF">IWW38_003363</name>
</gene>
<comment type="caution">
    <text evidence="1">The sequence shown here is derived from an EMBL/GenBank/DDBJ whole genome shotgun (WGS) entry which is preliminary data.</text>
</comment>
<evidence type="ECO:0000313" key="1">
    <source>
        <dbReference type="EMBL" id="KAJ2892059.1"/>
    </source>
</evidence>
<keyword evidence="2" id="KW-1185">Reference proteome</keyword>
<sequence length="107" mass="11722">MNEFSKLDAVLEPSTPAFVDQYLGAGGTPFNVMDSLVQSYEGLAAMANAVDRDMARAYGGDSTSDQAAIIGPLSRMIVERFDVSKADEDFNKTQKLPNYIEEMIPHK</sequence>
<dbReference type="EMBL" id="JANBVB010000821">
    <property type="protein sequence ID" value="KAJ2892059.1"/>
    <property type="molecule type" value="Genomic_DNA"/>
</dbReference>
<reference evidence="1" key="1">
    <citation type="submission" date="2022-07" db="EMBL/GenBank/DDBJ databases">
        <title>Phylogenomic reconstructions and comparative analyses of Kickxellomycotina fungi.</title>
        <authorList>
            <person name="Reynolds N.K."/>
            <person name="Stajich J.E."/>
            <person name="Barry K."/>
            <person name="Grigoriev I.V."/>
            <person name="Crous P."/>
            <person name="Smith M.E."/>
        </authorList>
    </citation>
    <scope>NUCLEOTIDE SEQUENCE</scope>
    <source>
        <strain evidence="1">CBS 190363</strain>
    </source>
</reference>
<organism evidence="1 2">
    <name type="scientific">Coemansia aciculifera</name>
    <dbReference type="NCBI Taxonomy" id="417176"/>
    <lineage>
        <taxon>Eukaryota</taxon>
        <taxon>Fungi</taxon>
        <taxon>Fungi incertae sedis</taxon>
        <taxon>Zoopagomycota</taxon>
        <taxon>Kickxellomycotina</taxon>
        <taxon>Kickxellomycetes</taxon>
        <taxon>Kickxellales</taxon>
        <taxon>Kickxellaceae</taxon>
        <taxon>Coemansia</taxon>
    </lineage>
</organism>
<dbReference type="Proteomes" id="UP001139981">
    <property type="component" value="Unassembled WGS sequence"/>
</dbReference>
<evidence type="ECO:0000313" key="2">
    <source>
        <dbReference type="Proteomes" id="UP001139981"/>
    </source>
</evidence>
<protein>
    <submittedName>
        <fullName evidence="1">Uncharacterized protein</fullName>
    </submittedName>
</protein>
<feature type="non-terminal residue" evidence="1">
    <location>
        <position position="107"/>
    </location>
</feature>
<proteinExistence type="predicted"/>